<dbReference type="RefSeq" id="WP_230841909.1">
    <property type="nucleotide sequence ID" value="NZ_CP063845.1"/>
</dbReference>
<dbReference type="PANTHER" id="PTHR43105:SF4">
    <property type="entry name" value="PROTEIN YDEP"/>
    <property type="match status" value="1"/>
</dbReference>
<keyword evidence="7" id="KW-1185">Reference proteome</keyword>
<sequence length="749" mass="81402">MARVLKPYAAGSAVFKISRGGGLPVLLYWAEKTLTHRTLLWQKLNHKSACKSCAWGTGGQKGGFFNEKHEPLQRCAKSVESIASDLQGPVGRDCFARMDLAHLRELSSMEADKLGRLSHPVIRRANSDRYEPIRWDEVFAIAAQAFSAPPERVASYSSGRSSNEAAYILQLMLRAYGSNNLADCSDLCHSPSTVGLKAVFGSGTSMVSLEDLRQADCVVLMGSNAPANHPRLMNELIKVRERGGAVIVVNPVLEVGLINFATPASLKSLAFGSEIASLYLQPDPGSDVALLMGLAKSLLETNRLDSTFLEAHTEGWQAVIAQLQATGWEHIEHTCGIERAAIEGAAAVIGRAERTVFAWAMGITQHANGVDNVYAIANLALLTGNAGKAGAGTMPIRGHSNVQGFGSMGVSARPKEAIQKALETLLQKPLSRTPGYDTRALIQAADTGKIDALVCLGGNLWGANPDRAQTARALGRIKTIIYLSTKPNPGHFHGLAAQDTIIVPVFTRDENPHKTTTESGNNFVRLNDEGQTHLHDADLISEVEFLTRLAHRMHGETPIDWRRLSETAYVRGLIAQMIPGYEKIGEIDRTGEEFTISGRIFHEPRFATPTGKAKMFVTPLPVLDKPRAEDFGVTTSRRAIALVLVTVRSYSQHNTVVYKAGDTYRGMPHRNCILMHPEDAAAAGFAEHERVTVTGKAGQKEQVEIIFGAPKRGAALMFYPEINDIIRPPVDLRCGIPAFKRNPVLVHAD</sequence>
<keyword evidence="2" id="KW-0408">Iron</keyword>
<dbReference type="InterPro" id="IPR009010">
    <property type="entry name" value="Asp_de-COase-like_dom_sf"/>
</dbReference>
<dbReference type="Pfam" id="PF01568">
    <property type="entry name" value="Molydop_binding"/>
    <property type="match status" value="1"/>
</dbReference>
<dbReference type="InterPro" id="IPR010046">
    <property type="entry name" value="Mopterin_OxRdtse_a_bac"/>
</dbReference>
<dbReference type="Pfam" id="PF00384">
    <property type="entry name" value="Molybdopterin"/>
    <property type="match status" value="1"/>
</dbReference>
<evidence type="ECO:0000259" key="4">
    <source>
        <dbReference type="Pfam" id="PF00384"/>
    </source>
</evidence>
<dbReference type="SUPFAM" id="SSF50692">
    <property type="entry name" value="ADC-like"/>
    <property type="match status" value="1"/>
</dbReference>
<keyword evidence="1" id="KW-0479">Metal-binding</keyword>
<evidence type="ECO:0000256" key="3">
    <source>
        <dbReference type="ARBA" id="ARBA00023014"/>
    </source>
</evidence>
<feature type="domain" description="Molybdopterin dinucleotide-binding" evidence="5">
    <location>
        <begin position="642"/>
        <end position="742"/>
    </location>
</feature>
<reference evidence="6 7" key="1">
    <citation type="journal article" date="2021" name="Genome Biol. Evol.">
        <title>Complete Genome Sequencing of a Novel Gloeobacter Species from a Waterfall Cave in Mexico.</title>
        <authorList>
            <person name="Saw J.H."/>
            <person name="Cardona T."/>
            <person name="Montejano G."/>
        </authorList>
    </citation>
    <scope>NUCLEOTIDE SEQUENCE [LARGE SCALE GENOMIC DNA]</scope>
    <source>
        <strain evidence="6">MG652769</strain>
    </source>
</reference>
<evidence type="ECO:0000313" key="7">
    <source>
        <dbReference type="Proteomes" id="UP001054846"/>
    </source>
</evidence>
<protein>
    <submittedName>
        <fullName evidence="6">FdhF/YdeP family oxidoreductase</fullName>
    </submittedName>
</protein>
<dbReference type="PANTHER" id="PTHR43105">
    <property type="entry name" value="RESPIRATORY NITRATE REDUCTASE"/>
    <property type="match status" value="1"/>
</dbReference>
<dbReference type="NCBIfam" id="TIGR01701">
    <property type="entry name" value="Fdhalpha-like"/>
    <property type="match status" value="1"/>
</dbReference>
<dbReference type="Gene3D" id="3.40.228.10">
    <property type="entry name" value="Dimethylsulfoxide Reductase, domain 2"/>
    <property type="match status" value="1"/>
</dbReference>
<dbReference type="InterPro" id="IPR006657">
    <property type="entry name" value="MoPterin_dinucl-bd_dom"/>
</dbReference>
<dbReference type="PIRSF" id="PIRSF000144">
    <property type="entry name" value="CbbBc"/>
    <property type="match status" value="1"/>
</dbReference>
<accession>A0ABY3PMG2</accession>
<organism evidence="6 7">
    <name type="scientific">Gloeobacter morelensis MG652769</name>
    <dbReference type="NCBI Taxonomy" id="2781736"/>
    <lineage>
        <taxon>Bacteria</taxon>
        <taxon>Bacillati</taxon>
        <taxon>Cyanobacteriota</taxon>
        <taxon>Cyanophyceae</taxon>
        <taxon>Gloeobacterales</taxon>
        <taxon>Gloeobacteraceae</taxon>
        <taxon>Gloeobacter</taxon>
        <taxon>Gloeobacter morelensis</taxon>
    </lineage>
</organism>
<gene>
    <name evidence="6" type="ORF">ISF26_00915</name>
</gene>
<dbReference type="Gene3D" id="2.40.40.20">
    <property type="match status" value="1"/>
</dbReference>
<dbReference type="SUPFAM" id="SSF53706">
    <property type="entry name" value="Formate dehydrogenase/DMSO reductase, domains 1-3"/>
    <property type="match status" value="1"/>
</dbReference>
<name>A0ABY3PMG2_9CYAN</name>
<dbReference type="EMBL" id="CP063845">
    <property type="protein sequence ID" value="UFP94842.1"/>
    <property type="molecule type" value="Genomic_DNA"/>
</dbReference>
<evidence type="ECO:0000259" key="5">
    <source>
        <dbReference type="Pfam" id="PF01568"/>
    </source>
</evidence>
<dbReference type="InterPro" id="IPR006656">
    <property type="entry name" value="Mopterin_OxRdtase"/>
</dbReference>
<dbReference type="Gene3D" id="3.40.50.740">
    <property type="match status" value="1"/>
</dbReference>
<evidence type="ECO:0000256" key="2">
    <source>
        <dbReference type="ARBA" id="ARBA00023004"/>
    </source>
</evidence>
<dbReference type="Proteomes" id="UP001054846">
    <property type="component" value="Chromosome"/>
</dbReference>
<proteinExistence type="predicted"/>
<evidence type="ECO:0000313" key="6">
    <source>
        <dbReference type="EMBL" id="UFP94842.1"/>
    </source>
</evidence>
<keyword evidence="3" id="KW-0411">Iron-sulfur</keyword>
<evidence type="ECO:0000256" key="1">
    <source>
        <dbReference type="ARBA" id="ARBA00022723"/>
    </source>
</evidence>
<dbReference type="InterPro" id="IPR050123">
    <property type="entry name" value="Prok_molybdopt-oxidoreductase"/>
</dbReference>
<feature type="domain" description="Molybdopterin oxidoreductase" evidence="4">
    <location>
        <begin position="116"/>
        <end position="481"/>
    </location>
</feature>